<dbReference type="SUPFAM" id="SSF47413">
    <property type="entry name" value="lambda repressor-like DNA-binding domains"/>
    <property type="match status" value="1"/>
</dbReference>
<name>A0A8S5PQE1_9CAUD</name>
<accession>A0A8S5PQE1</accession>
<evidence type="ECO:0000256" key="1">
    <source>
        <dbReference type="SAM" id="MobiDB-lite"/>
    </source>
</evidence>
<feature type="region of interest" description="Disordered" evidence="1">
    <location>
        <begin position="60"/>
        <end position="81"/>
    </location>
</feature>
<reference evidence="3" key="1">
    <citation type="journal article" date="2021" name="Proc. Natl. Acad. Sci. U.S.A.">
        <title>A Catalog of Tens of Thousands of Viruses from Human Metagenomes Reveals Hidden Associations with Chronic Diseases.</title>
        <authorList>
            <person name="Tisza M.J."/>
            <person name="Buck C.B."/>
        </authorList>
    </citation>
    <scope>NUCLEOTIDE SEQUENCE</scope>
    <source>
        <strain evidence="3">CtEg02</strain>
    </source>
</reference>
<evidence type="ECO:0000259" key="2">
    <source>
        <dbReference type="PROSITE" id="PS50943"/>
    </source>
</evidence>
<dbReference type="GO" id="GO:0003677">
    <property type="term" value="F:DNA binding"/>
    <property type="evidence" value="ECO:0007669"/>
    <property type="project" value="InterPro"/>
</dbReference>
<protein>
    <submittedName>
        <fullName evidence="3">Putative TetR-family transcriptional regulator</fullName>
    </submittedName>
</protein>
<evidence type="ECO:0000313" key="3">
    <source>
        <dbReference type="EMBL" id="DAE09066.1"/>
    </source>
</evidence>
<dbReference type="Gene3D" id="1.10.260.40">
    <property type="entry name" value="lambda repressor-like DNA-binding domains"/>
    <property type="match status" value="1"/>
</dbReference>
<dbReference type="PROSITE" id="PS50943">
    <property type="entry name" value="HTH_CROC1"/>
    <property type="match status" value="1"/>
</dbReference>
<dbReference type="EMBL" id="BK015482">
    <property type="protein sequence ID" value="DAE09066.1"/>
    <property type="molecule type" value="Genomic_DNA"/>
</dbReference>
<proteinExistence type="predicted"/>
<dbReference type="InterPro" id="IPR001387">
    <property type="entry name" value="Cro/C1-type_HTH"/>
</dbReference>
<organism evidence="3">
    <name type="scientific">Myoviridae sp. ctEg02</name>
    <dbReference type="NCBI Taxonomy" id="2825061"/>
    <lineage>
        <taxon>Viruses</taxon>
        <taxon>Duplodnaviria</taxon>
        <taxon>Heunggongvirae</taxon>
        <taxon>Uroviricota</taxon>
        <taxon>Caudoviricetes</taxon>
    </lineage>
</organism>
<dbReference type="InterPro" id="IPR010982">
    <property type="entry name" value="Lambda_DNA-bd_dom_sf"/>
</dbReference>
<sequence>MKNELSHPSFYGFTITDAAARSGLPYVTVWRHFKKHRVISPEAAIRYNRFLGIPLSSLRPDLWPPAAPSTPTEPEEVSHAV</sequence>
<feature type="domain" description="HTH cro/C1-type" evidence="2">
    <location>
        <begin position="12"/>
        <end position="58"/>
    </location>
</feature>